<dbReference type="EMBL" id="KN838746">
    <property type="protein sequence ID" value="KIJ95685.1"/>
    <property type="molecule type" value="Genomic_DNA"/>
</dbReference>
<reference evidence="2" key="2">
    <citation type="submission" date="2015-01" db="EMBL/GenBank/DDBJ databases">
        <title>Evolutionary Origins and Diversification of the Mycorrhizal Mutualists.</title>
        <authorList>
            <consortium name="DOE Joint Genome Institute"/>
            <consortium name="Mycorrhizal Genomics Consortium"/>
            <person name="Kohler A."/>
            <person name="Kuo A."/>
            <person name="Nagy L.G."/>
            <person name="Floudas D."/>
            <person name="Copeland A."/>
            <person name="Barry K.W."/>
            <person name="Cichocki N."/>
            <person name="Veneault-Fourrey C."/>
            <person name="LaButti K."/>
            <person name="Lindquist E.A."/>
            <person name="Lipzen A."/>
            <person name="Lundell T."/>
            <person name="Morin E."/>
            <person name="Murat C."/>
            <person name="Riley R."/>
            <person name="Ohm R."/>
            <person name="Sun H."/>
            <person name="Tunlid A."/>
            <person name="Henrissat B."/>
            <person name="Grigoriev I.V."/>
            <person name="Hibbett D.S."/>
            <person name="Martin F."/>
        </authorList>
    </citation>
    <scope>NUCLEOTIDE SEQUENCE [LARGE SCALE GENOMIC DNA]</scope>
    <source>
        <strain evidence="2">LaAM-08-1</strain>
    </source>
</reference>
<sequence length="149" mass="16597">MYGDGVTPRLGFRDFHSKVLSFSSLLRGANNTQDHVKDDDADGTSCGIWLLSMQTTLVKAREVLGVRKLHREWALYAGRFGASRDDSIVGLDVTARQATSPHLRRVETSSVVGKLEPQQPCTLRLDWVGIARDRLPVLVQSLPLWRAGR</sequence>
<name>A0A0C9WU55_9AGAR</name>
<evidence type="ECO:0000313" key="1">
    <source>
        <dbReference type="EMBL" id="KIJ95685.1"/>
    </source>
</evidence>
<dbReference type="HOGENOM" id="CLU_1749968_0_0_1"/>
<organism evidence="1 2">
    <name type="scientific">Laccaria amethystina LaAM-08-1</name>
    <dbReference type="NCBI Taxonomy" id="1095629"/>
    <lineage>
        <taxon>Eukaryota</taxon>
        <taxon>Fungi</taxon>
        <taxon>Dikarya</taxon>
        <taxon>Basidiomycota</taxon>
        <taxon>Agaricomycotina</taxon>
        <taxon>Agaricomycetes</taxon>
        <taxon>Agaricomycetidae</taxon>
        <taxon>Agaricales</taxon>
        <taxon>Agaricineae</taxon>
        <taxon>Hydnangiaceae</taxon>
        <taxon>Laccaria</taxon>
    </lineage>
</organism>
<evidence type="ECO:0000313" key="2">
    <source>
        <dbReference type="Proteomes" id="UP000054477"/>
    </source>
</evidence>
<accession>A0A0C9WU55</accession>
<reference evidence="1 2" key="1">
    <citation type="submission" date="2014-04" db="EMBL/GenBank/DDBJ databases">
        <authorList>
            <consortium name="DOE Joint Genome Institute"/>
            <person name="Kuo A."/>
            <person name="Kohler A."/>
            <person name="Nagy L.G."/>
            <person name="Floudas D."/>
            <person name="Copeland A."/>
            <person name="Barry K.W."/>
            <person name="Cichocki N."/>
            <person name="Veneault-Fourrey C."/>
            <person name="LaButti K."/>
            <person name="Lindquist E.A."/>
            <person name="Lipzen A."/>
            <person name="Lundell T."/>
            <person name="Morin E."/>
            <person name="Murat C."/>
            <person name="Sun H."/>
            <person name="Tunlid A."/>
            <person name="Henrissat B."/>
            <person name="Grigoriev I.V."/>
            <person name="Hibbett D.S."/>
            <person name="Martin F."/>
            <person name="Nordberg H.P."/>
            <person name="Cantor M.N."/>
            <person name="Hua S.X."/>
        </authorList>
    </citation>
    <scope>NUCLEOTIDE SEQUENCE [LARGE SCALE GENOMIC DNA]</scope>
    <source>
        <strain evidence="1 2">LaAM-08-1</strain>
    </source>
</reference>
<dbReference type="Proteomes" id="UP000054477">
    <property type="component" value="Unassembled WGS sequence"/>
</dbReference>
<protein>
    <submittedName>
        <fullName evidence="1">Uncharacterized protein</fullName>
    </submittedName>
</protein>
<keyword evidence="2" id="KW-1185">Reference proteome</keyword>
<dbReference type="AlphaFoldDB" id="A0A0C9WU55"/>
<proteinExistence type="predicted"/>
<gene>
    <name evidence="1" type="ORF">K443DRAFT_11195</name>
</gene>